<reference evidence="5" key="1">
    <citation type="submission" date="2021-01" db="EMBL/GenBank/DDBJ databases">
        <authorList>
            <person name="Corre E."/>
            <person name="Pelletier E."/>
            <person name="Niang G."/>
            <person name="Scheremetjew M."/>
            <person name="Finn R."/>
            <person name="Kale V."/>
            <person name="Holt S."/>
            <person name="Cochrane G."/>
            <person name="Meng A."/>
            <person name="Brown T."/>
            <person name="Cohen L."/>
        </authorList>
    </citation>
    <scope>NUCLEOTIDE SEQUENCE</scope>
    <source>
        <strain evidence="5">GSBS06</strain>
    </source>
</reference>
<evidence type="ECO:0000256" key="4">
    <source>
        <dbReference type="RuleBase" id="RU000363"/>
    </source>
</evidence>
<evidence type="ECO:0000256" key="2">
    <source>
        <dbReference type="ARBA" id="ARBA00022857"/>
    </source>
</evidence>
<accession>A0A7S3LKV8</accession>
<evidence type="ECO:0008006" key="6">
    <source>
        <dbReference type="Google" id="ProtNLM"/>
    </source>
</evidence>
<dbReference type="Pfam" id="PF00106">
    <property type="entry name" value="adh_short"/>
    <property type="match status" value="1"/>
</dbReference>
<dbReference type="PRINTS" id="PR00081">
    <property type="entry name" value="GDHRDH"/>
</dbReference>
<dbReference type="GO" id="GO:0016491">
    <property type="term" value="F:oxidoreductase activity"/>
    <property type="evidence" value="ECO:0007669"/>
    <property type="project" value="UniProtKB-KW"/>
</dbReference>
<dbReference type="AlphaFoldDB" id="A0A7S3LKV8"/>
<sequence>MAVSVFEVIGYLAVGVYTLKLLNGVFNRFLKGGVKPTAYGKWAVITGATDGIGKAMSFEFAKKGMNILLISRTQSKLDLVAKEIVEKFPGVETETLAVDYSNFDDDKIEKVRSALEKLGGDFGVLVNNVGMSYDFPLYFHELTDQKTMDLLNLNVTSTTVMTRLALPIFLAKEGKKKGAIVNIGSYAGLYPSPLLAEYSAAKSYVEKLSNSLYYEYKDQGIDIQCHSPLYIVSKMSKFKKSTLFIPSAEAYAKTVLSLLGGNAVVSGHWLQSIATFGVIDYIPQSILMAKTKSMHLSIRKKGFRKLEREKDAKKTQ</sequence>
<organism evidence="5">
    <name type="scientific">Aplanochytrium stocchinoi</name>
    <dbReference type="NCBI Taxonomy" id="215587"/>
    <lineage>
        <taxon>Eukaryota</taxon>
        <taxon>Sar</taxon>
        <taxon>Stramenopiles</taxon>
        <taxon>Bigyra</taxon>
        <taxon>Labyrinthulomycetes</taxon>
        <taxon>Thraustochytrida</taxon>
        <taxon>Thraustochytriidae</taxon>
        <taxon>Aplanochytrium</taxon>
    </lineage>
</organism>
<dbReference type="InterPro" id="IPR036291">
    <property type="entry name" value="NAD(P)-bd_dom_sf"/>
</dbReference>
<evidence type="ECO:0000256" key="1">
    <source>
        <dbReference type="ARBA" id="ARBA00006484"/>
    </source>
</evidence>
<dbReference type="InterPro" id="IPR002347">
    <property type="entry name" value="SDR_fam"/>
</dbReference>
<dbReference type="PANTHER" id="PTHR43899">
    <property type="entry name" value="RH59310P"/>
    <property type="match status" value="1"/>
</dbReference>
<keyword evidence="2" id="KW-0521">NADP</keyword>
<dbReference type="PIRSF" id="PIRSF000126">
    <property type="entry name" value="11-beta-HSD1"/>
    <property type="match status" value="1"/>
</dbReference>
<name>A0A7S3LKV8_9STRA</name>
<evidence type="ECO:0000313" key="5">
    <source>
        <dbReference type="EMBL" id="CAE0434542.1"/>
    </source>
</evidence>
<dbReference type="EMBL" id="HBIN01006622">
    <property type="protein sequence ID" value="CAE0434542.1"/>
    <property type="molecule type" value="Transcribed_RNA"/>
</dbReference>
<keyword evidence="3" id="KW-0560">Oxidoreductase</keyword>
<dbReference type="Gene3D" id="3.40.50.720">
    <property type="entry name" value="NAD(P)-binding Rossmann-like Domain"/>
    <property type="match status" value="1"/>
</dbReference>
<dbReference type="PRINTS" id="PR00080">
    <property type="entry name" value="SDRFAMILY"/>
</dbReference>
<gene>
    <name evidence="5" type="ORF">ASTO00021_LOCUS4839</name>
</gene>
<protein>
    <recommendedName>
        <fullName evidence="6">Very-long-chain 3-oxoacyl-CoA reductase</fullName>
    </recommendedName>
</protein>
<dbReference type="FunFam" id="3.40.50.720:FF:000137">
    <property type="entry name" value="Hydroxysteroid (17-beta) dehydrogenase 3"/>
    <property type="match status" value="1"/>
</dbReference>
<dbReference type="CDD" id="cd05356">
    <property type="entry name" value="17beta-HSD1_like_SDR_c"/>
    <property type="match status" value="1"/>
</dbReference>
<proteinExistence type="inferred from homology"/>
<comment type="similarity">
    <text evidence="1 4">Belongs to the short-chain dehydrogenases/reductases (SDR) family.</text>
</comment>
<dbReference type="InterPro" id="IPR051019">
    <property type="entry name" value="VLCFA-Steroid_DH"/>
</dbReference>
<evidence type="ECO:0000256" key="3">
    <source>
        <dbReference type="ARBA" id="ARBA00023002"/>
    </source>
</evidence>
<dbReference type="SUPFAM" id="SSF51735">
    <property type="entry name" value="NAD(P)-binding Rossmann-fold domains"/>
    <property type="match status" value="1"/>
</dbReference>
<dbReference type="PANTHER" id="PTHR43899:SF13">
    <property type="entry name" value="RH59310P"/>
    <property type="match status" value="1"/>
</dbReference>